<name>A0A124SAR0_CYNCS</name>
<organism evidence="1 2">
    <name type="scientific">Cynara cardunculus var. scolymus</name>
    <name type="common">Globe artichoke</name>
    <name type="synonym">Cynara scolymus</name>
    <dbReference type="NCBI Taxonomy" id="59895"/>
    <lineage>
        <taxon>Eukaryota</taxon>
        <taxon>Viridiplantae</taxon>
        <taxon>Streptophyta</taxon>
        <taxon>Embryophyta</taxon>
        <taxon>Tracheophyta</taxon>
        <taxon>Spermatophyta</taxon>
        <taxon>Magnoliopsida</taxon>
        <taxon>eudicotyledons</taxon>
        <taxon>Gunneridae</taxon>
        <taxon>Pentapetalae</taxon>
        <taxon>asterids</taxon>
        <taxon>campanulids</taxon>
        <taxon>Asterales</taxon>
        <taxon>Asteraceae</taxon>
        <taxon>Carduoideae</taxon>
        <taxon>Cardueae</taxon>
        <taxon>Carduinae</taxon>
        <taxon>Cynara</taxon>
    </lineage>
</organism>
<gene>
    <name evidence="1" type="ORF">Ccrd_024253</name>
</gene>
<proteinExistence type="predicted"/>
<keyword evidence="2" id="KW-1185">Reference proteome</keyword>
<protein>
    <submittedName>
        <fullName evidence="1">Uncharacterized protein</fullName>
    </submittedName>
</protein>
<comment type="caution">
    <text evidence="1">The sequence shown here is derived from an EMBL/GenBank/DDBJ whole genome shotgun (WGS) entry which is preliminary data.</text>
</comment>
<evidence type="ECO:0000313" key="1">
    <source>
        <dbReference type="EMBL" id="KVH88285.1"/>
    </source>
</evidence>
<dbReference type="Proteomes" id="UP000243975">
    <property type="component" value="Unassembled WGS sequence"/>
</dbReference>
<dbReference type="AlphaFoldDB" id="A0A124SAR0"/>
<evidence type="ECO:0000313" key="2">
    <source>
        <dbReference type="Proteomes" id="UP000243975"/>
    </source>
</evidence>
<dbReference type="EMBL" id="LEKV01005468">
    <property type="protein sequence ID" value="KVH88285.1"/>
    <property type="molecule type" value="Genomic_DNA"/>
</dbReference>
<dbReference type="Gramene" id="KVH88285">
    <property type="protein sequence ID" value="KVH88285"/>
    <property type="gene ID" value="Ccrd_024253"/>
</dbReference>
<reference evidence="1 2" key="1">
    <citation type="journal article" date="2016" name="Sci. Rep.">
        <title>The genome sequence of the outbreeding globe artichoke constructed de novo incorporating a phase-aware low-pass sequencing strategy of F1 progeny.</title>
        <authorList>
            <person name="Scaglione D."/>
            <person name="Reyes-Chin-Wo S."/>
            <person name="Acquadro A."/>
            <person name="Froenicke L."/>
            <person name="Portis E."/>
            <person name="Beitel C."/>
            <person name="Tirone M."/>
            <person name="Mauro R."/>
            <person name="Lo Monaco A."/>
            <person name="Mauromicale G."/>
            <person name="Faccioli P."/>
            <person name="Cattivelli L."/>
            <person name="Rieseberg L."/>
            <person name="Michelmore R."/>
            <person name="Lanteri S."/>
        </authorList>
    </citation>
    <scope>NUCLEOTIDE SEQUENCE [LARGE SCALE GENOMIC DNA]</scope>
    <source>
        <strain evidence="1">2C</strain>
    </source>
</reference>
<accession>A0A124SAR0</accession>
<sequence>MVQRSVAIRPTCNSSCSIQEEEDVHRDVYEMVFDMKLDPI</sequence>